<keyword evidence="1" id="KW-0472">Membrane</keyword>
<proteinExistence type="predicted"/>
<accession>A0A420ZCS1</accession>
<keyword evidence="1" id="KW-1133">Transmembrane helix</keyword>
<reference evidence="2 3" key="1">
    <citation type="submission" date="2018-06" db="EMBL/GenBank/DDBJ databases">
        <title>Extensive metabolic versatility and redundancy in microbially diverse, dynamic hydrothermal sediments.</title>
        <authorList>
            <person name="Dombrowski N."/>
            <person name="Teske A."/>
            <person name="Baker B.J."/>
        </authorList>
    </citation>
    <scope>NUCLEOTIDE SEQUENCE [LARGE SCALE GENOMIC DNA]</scope>
    <source>
        <strain evidence="2">B79_G16</strain>
    </source>
</reference>
<feature type="transmembrane region" description="Helical" evidence="1">
    <location>
        <begin position="150"/>
        <end position="168"/>
    </location>
</feature>
<sequence>MVPTWDIVLLAFGGASIVYGLMLRERVIVTLLGAYAAIVITNIWGVALYEIVTNQSAAVLSEQLVNTNNISVFTMQMVIFAGVLLIIALKGGVLIHPESLGTGVMSMIVLVLYGLLSATLIASAILGFLPQDQLNVVYEGSNIARYLVDYQNWVLIAPLLVMLVSGWGSRE</sequence>
<feature type="transmembrane region" description="Helical" evidence="1">
    <location>
        <begin position="6"/>
        <end position="22"/>
    </location>
</feature>
<dbReference type="EMBL" id="QMNG01000004">
    <property type="protein sequence ID" value="RLC37438.1"/>
    <property type="molecule type" value="Genomic_DNA"/>
</dbReference>
<keyword evidence="1" id="KW-0812">Transmembrane</keyword>
<evidence type="ECO:0000256" key="1">
    <source>
        <dbReference type="SAM" id="Phobius"/>
    </source>
</evidence>
<organism evidence="2 3">
    <name type="scientific">candidate division Kazan bacterium</name>
    <dbReference type="NCBI Taxonomy" id="2202143"/>
    <lineage>
        <taxon>Bacteria</taxon>
        <taxon>Bacteria division Kazan-3B-28</taxon>
    </lineage>
</organism>
<protein>
    <recommendedName>
        <fullName evidence="4">CvpA family protein</fullName>
    </recommendedName>
</protein>
<dbReference type="AlphaFoldDB" id="A0A420ZCS1"/>
<gene>
    <name evidence="2" type="ORF">DRH29_01765</name>
</gene>
<evidence type="ECO:0000313" key="3">
    <source>
        <dbReference type="Proteomes" id="UP000281261"/>
    </source>
</evidence>
<feature type="transmembrane region" description="Helical" evidence="1">
    <location>
        <begin position="29"/>
        <end position="52"/>
    </location>
</feature>
<evidence type="ECO:0000313" key="2">
    <source>
        <dbReference type="EMBL" id="RLC37438.1"/>
    </source>
</evidence>
<feature type="transmembrane region" description="Helical" evidence="1">
    <location>
        <begin position="107"/>
        <end position="130"/>
    </location>
</feature>
<evidence type="ECO:0008006" key="4">
    <source>
        <dbReference type="Google" id="ProtNLM"/>
    </source>
</evidence>
<dbReference type="Proteomes" id="UP000281261">
    <property type="component" value="Unassembled WGS sequence"/>
</dbReference>
<name>A0A420ZCS1_UNCK3</name>
<comment type="caution">
    <text evidence="2">The sequence shown here is derived from an EMBL/GenBank/DDBJ whole genome shotgun (WGS) entry which is preliminary data.</text>
</comment>
<feature type="transmembrane region" description="Helical" evidence="1">
    <location>
        <begin position="72"/>
        <end position="95"/>
    </location>
</feature>